<reference evidence="2" key="1">
    <citation type="journal article" date="2014" name="Environ. Microbiol.">
        <title>Comparative genomics of the marine bacterial genus Glaciecola reveals the high degree of genomic diversity and genomic characteristic for cold adaptation.</title>
        <authorList>
            <person name="Qin Q.L."/>
            <person name="Xie B.B."/>
            <person name="Yu Y."/>
            <person name="Shu Y.L."/>
            <person name="Rong J.C."/>
            <person name="Zhang Y.J."/>
            <person name="Zhao D.L."/>
            <person name="Chen X.L."/>
            <person name="Zhang X.Y."/>
            <person name="Chen B."/>
            <person name="Zhou B.C."/>
            <person name="Zhang Y.Z."/>
        </authorList>
    </citation>
    <scope>NUCLEOTIDE SEQUENCE [LARGE SCALE GENOMIC DNA]</scope>
    <source>
        <strain evidence="2">ACAM 615</strain>
    </source>
</reference>
<organism evidence="1 2">
    <name type="scientific">Brumicola pallidula DSM 14239 = ACAM 615</name>
    <dbReference type="NCBI Taxonomy" id="1121922"/>
    <lineage>
        <taxon>Bacteria</taxon>
        <taxon>Pseudomonadati</taxon>
        <taxon>Pseudomonadota</taxon>
        <taxon>Gammaproteobacteria</taxon>
        <taxon>Alteromonadales</taxon>
        <taxon>Alteromonadaceae</taxon>
        <taxon>Brumicola</taxon>
    </lineage>
</organism>
<sequence>MWVSFTLLMTENRISNNKIKVSVFSVILANTEQVTLI</sequence>
<comment type="caution">
    <text evidence="1">The sequence shown here is derived from an EMBL/GenBank/DDBJ whole genome shotgun (WGS) entry which is preliminary data.</text>
</comment>
<evidence type="ECO:0000313" key="2">
    <source>
        <dbReference type="Proteomes" id="UP000006251"/>
    </source>
</evidence>
<proteinExistence type="predicted"/>
<evidence type="ECO:0000313" key="1">
    <source>
        <dbReference type="EMBL" id="GAC27214.1"/>
    </source>
</evidence>
<name>K6Y326_9ALTE</name>
<dbReference type="Proteomes" id="UP000006251">
    <property type="component" value="Unassembled WGS sequence"/>
</dbReference>
<gene>
    <name evidence="1" type="ORF">GPAL_0334</name>
</gene>
<protein>
    <submittedName>
        <fullName evidence="1">Uncharacterized protein</fullName>
    </submittedName>
</protein>
<dbReference type="AlphaFoldDB" id="K6Y326"/>
<dbReference type="EMBL" id="BAEQ01000007">
    <property type="protein sequence ID" value="GAC27214.1"/>
    <property type="molecule type" value="Genomic_DNA"/>
</dbReference>
<accession>K6Y326</accession>
<keyword evidence="2" id="KW-1185">Reference proteome</keyword>